<proteinExistence type="predicted"/>
<keyword evidence="1" id="KW-0812">Transmembrane</keyword>
<organism evidence="2 3">
    <name type="scientific">Ensifer adhaerens</name>
    <name type="common">Sinorhizobium morelense</name>
    <dbReference type="NCBI Taxonomy" id="106592"/>
    <lineage>
        <taxon>Bacteria</taxon>
        <taxon>Pseudomonadati</taxon>
        <taxon>Pseudomonadota</taxon>
        <taxon>Alphaproteobacteria</taxon>
        <taxon>Hyphomicrobiales</taxon>
        <taxon>Rhizobiaceae</taxon>
        <taxon>Sinorhizobium/Ensifer group</taxon>
        <taxon>Ensifer</taxon>
    </lineage>
</organism>
<dbReference type="Proteomes" id="UP000037425">
    <property type="component" value="Unassembled WGS sequence"/>
</dbReference>
<keyword evidence="1" id="KW-0472">Membrane</keyword>
<keyword evidence="1" id="KW-1133">Transmembrane helix</keyword>
<dbReference type="OrthoDB" id="4760162at2"/>
<dbReference type="RefSeq" id="WP_053251752.1">
    <property type="nucleotide sequence ID" value="NZ_LGAP01000025.1"/>
</dbReference>
<dbReference type="Pfam" id="PF14023">
    <property type="entry name" value="Bestrophin-like"/>
    <property type="match status" value="1"/>
</dbReference>
<feature type="transmembrane region" description="Helical" evidence="1">
    <location>
        <begin position="204"/>
        <end position="225"/>
    </location>
</feature>
<evidence type="ECO:0000313" key="3">
    <source>
        <dbReference type="Proteomes" id="UP000037425"/>
    </source>
</evidence>
<reference evidence="3" key="1">
    <citation type="submission" date="2015-07" db="EMBL/GenBank/DDBJ databases">
        <title>Whole genome sequence of an Ensifer adhaerens strain isolated from a cave pool in the Wind Cave National Park.</title>
        <authorList>
            <person name="Eng W.W.H."/>
            <person name="Gan H.M."/>
            <person name="Barton H.A."/>
            <person name="Savka M.A."/>
        </authorList>
    </citation>
    <scope>NUCLEOTIDE SEQUENCE [LARGE SCALE GENOMIC DNA]</scope>
    <source>
        <strain evidence="3">SD006</strain>
    </source>
</reference>
<evidence type="ECO:0008006" key="4">
    <source>
        <dbReference type="Google" id="ProtNLM"/>
    </source>
</evidence>
<feature type="transmembrane region" description="Helical" evidence="1">
    <location>
        <begin position="42"/>
        <end position="60"/>
    </location>
</feature>
<accession>A0A0L8BJ03</accession>
<name>A0A0L8BJ03_ENSAD</name>
<protein>
    <recommendedName>
        <fullName evidence="4">DUF4239 domain-containing protein</fullName>
    </recommendedName>
</protein>
<dbReference type="PATRIC" id="fig|106592.7.peg.4027"/>
<evidence type="ECO:0000256" key="1">
    <source>
        <dbReference type="SAM" id="Phobius"/>
    </source>
</evidence>
<dbReference type="AlphaFoldDB" id="A0A0L8BJ03"/>
<dbReference type="InterPro" id="IPR025333">
    <property type="entry name" value="DUF4239"/>
</dbReference>
<sequence>MSAILIAVAAFLCLTVAALGMMHVYPKLPARHRDDDTNTVVRLVANIFVVMASLVFGLMINSAKNTFEGIDDNVHSFATNLILLDRTLRTYGLAGNDARQYLIAYVEGAIANPERVNDALHEARNAGQQRLDTVGNSLAAIQPADRLHESLLVDARQLYSRIVEQRWMIVEQSEGAIPMPVIGMMIAWMTLIFASFGYRAPQNAVVIAMFVVSAMFIAASVYVVLDMDIPFSGAIQISDAPLHRALAEMKV</sequence>
<feature type="transmembrane region" description="Helical" evidence="1">
    <location>
        <begin position="176"/>
        <end position="198"/>
    </location>
</feature>
<comment type="caution">
    <text evidence="2">The sequence shown here is derived from an EMBL/GenBank/DDBJ whole genome shotgun (WGS) entry which is preliminary data.</text>
</comment>
<gene>
    <name evidence="2" type="ORF">AC244_26250</name>
</gene>
<evidence type="ECO:0000313" key="2">
    <source>
        <dbReference type="EMBL" id="KOF14544.1"/>
    </source>
</evidence>
<dbReference type="EMBL" id="LGAP01000025">
    <property type="protein sequence ID" value="KOF14544.1"/>
    <property type="molecule type" value="Genomic_DNA"/>
</dbReference>